<dbReference type="Proteomes" id="UP000314982">
    <property type="component" value="Unassembled WGS sequence"/>
</dbReference>
<organism evidence="2 3">
    <name type="scientific">Hucho hucho</name>
    <name type="common">huchen</name>
    <dbReference type="NCBI Taxonomy" id="62062"/>
    <lineage>
        <taxon>Eukaryota</taxon>
        <taxon>Metazoa</taxon>
        <taxon>Chordata</taxon>
        <taxon>Craniata</taxon>
        <taxon>Vertebrata</taxon>
        <taxon>Euteleostomi</taxon>
        <taxon>Actinopterygii</taxon>
        <taxon>Neopterygii</taxon>
        <taxon>Teleostei</taxon>
        <taxon>Protacanthopterygii</taxon>
        <taxon>Salmoniformes</taxon>
        <taxon>Salmonidae</taxon>
        <taxon>Salmoninae</taxon>
        <taxon>Hucho</taxon>
    </lineage>
</organism>
<dbReference type="InterPro" id="IPR036770">
    <property type="entry name" value="Ankyrin_rpt-contain_sf"/>
</dbReference>
<evidence type="ECO:0000313" key="3">
    <source>
        <dbReference type="Proteomes" id="UP000314982"/>
    </source>
</evidence>
<reference evidence="2" key="2">
    <citation type="submission" date="2025-08" db="UniProtKB">
        <authorList>
            <consortium name="Ensembl"/>
        </authorList>
    </citation>
    <scope>IDENTIFICATION</scope>
</reference>
<dbReference type="GO" id="GO:0071546">
    <property type="term" value="C:pi-body"/>
    <property type="evidence" value="ECO:0007669"/>
    <property type="project" value="TreeGrafter"/>
</dbReference>
<sequence>MPNEVQYAFPAGDESDGSNDEAINTGDVQLVHQVLEYGRSRMTSLMLVSRDGYSQVINLLVSHGAEVNSQDENGYTVLTVAVQYGREEPVLKLLQLGIAADIDKVFKRPQVNTNGTTLTRNDNSLAKLCDIELLLHGINLEYQSDIMVAGEFSRCSYCILPQIGISNPEDQQKVLSVVKEMHLDRVDLDTVSQLENINSGSEELYKFLISLRQQCCYLTETVQDVISRFPPRASELVLSQDPKNEGQAIYNELVAQTGDLQKEVTCLRNLAPATIFLLSLLGHSERMNESPVSVSSIWPCTPFHCPLFPSGPIPNFSQTRVNSHFAPSLCVGSCV</sequence>
<dbReference type="SMART" id="SM00248">
    <property type="entry name" value="ANK"/>
    <property type="match status" value="2"/>
</dbReference>
<accession>A0A4W5RAR1</accession>
<dbReference type="STRING" id="62062.ENSHHUP00000083400"/>
<dbReference type="Ensembl" id="ENSHHUT00000086027.1">
    <property type="protein sequence ID" value="ENSHHUP00000083400.1"/>
    <property type="gene ID" value="ENSHHUG00000048396.1"/>
</dbReference>
<keyword evidence="3" id="KW-1185">Reference proteome</keyword>
<dbReference type="PROSITE" id="PS50297">
    <property type="entry name" value="ANK_REP_REGION"/>
    <property type="match status" value="1"/>
</dbReference>
<keyword evidence="1" id="KW-0040">ANK repeat</keyword>
<evidence type="ECO:0000313" key="2">
    <source>
        <dbReference type="Ensembl" id="ENSHHUP00000083400.1"/>
    </source>
</evidence>
<dbReference type="Pfam" id="PF12796">
    <property type="entry name" value="Ank_2"/>
    <property type="match status" value="1"/>
</dbReference>
<dbReference type="Gene3D" id="1.25.40.20">
    <property type="entry name" value="Ankyrin repeat-containing domain"/>
    <property type="match status" value="1"/>
</dbReference>
<feature type="repeat" description="ANK" evidence="1">
    <location>
        <begin position="40"/>
        <end position="72"/>
    </location>
</feature>
<dbReference type="SUPFAM" id="SSF48403">
    <property type="entry name" value="Ankyrin repeat"/>
    <property type="match status" value="1"/>
</dbReference>
<reference evidence="2" key="3">
    <citation type="submission" date="2025-09" db="UniProtKB">
        <authorList>
            <consortium name="Ensembl"/>
        </authorList>
    </citation>
    <scope>IDENTIFICATION</scope>
</reference>
<evidence type="ECO:0000256" key="1">
    <source>
        <dbReference type="PROSITE-ProRule" id="PRU00023"/>
    </source>
</evidence>
<protein>
    <submittedName>
        <fullName evidence="2">Uncharacterized protein</fullName>
    </submittedName>
</protein>
<name>A0A4W5RAR1_9TELE</name>
<dbReference type="InterPro" id="IPR002110">
    <property type="entry name" value="Ankyrin_rpt"/>
</dbReference>
<dbReference type="PANTHER" id="PTHR24157:SF3">
    <property type="entry name" value="ANKYRIN REPEAT, SAM AND BASIC LEUCINE ZIPPER DOMAIN-CONTAINING PROTEIN 1"/>
    <property type="match status" value="1"/>
</dbReference>
<dbReference type="PROSITE" id="PS50088">
    <property type="entry name" value="ANK_REPEAT"/>
    <property type="match status" value="1"/>
</dbReference>
<dbReference type="AlphaFoldDB" id="A0A4W5RAR1"/>
<dbReference type="PANTHER" id="PTHR24157">
    <property type="entry name" value="ANKYRIN REPEAT, SAM AND BASIC LEUCINE ZIPPER DOMAIN-CONTAINING PROTEIN 1"/>
    <property type="match status" value="1"/>
</dbReference>
<reference evidence="3" key="1">
    <citation type="submission" date="2018-06" db="EMBL/GenBank/DDBJ databases">
        <title>Genome assembly of Danube salmon.</title>
        <authorList>
            <person name="Macqueen D.J."/>
            <person name="Gundappa M.K."/>
        </authorList>
    </citation>
    <scope>NUCLEOTIDE SEQUENCE [LARGE SCALE GENOMIC DNA]</scope>
</reference>
<proteinExistence type="predicted"/>